<accession>A0A0U1LNG7</accession>
<dbReference type="AlphaFoldDB" id="A0A0U1LNG7"/>
<protein>
    <submittedName>
        <fullName evidence="1">Uncharacterized protein</fullName>
    </submittedName>
</protein>
<dbReference type="EMBL" id="CVMT01000001">
    <property type="protein sequence ID" value="CRG83681.1"/>
    <property type="molecule type" value="Genomic_DNA"/>
</dbReference>
<name>A0A0U1LNG7_TALIS</name>
<keyword evidence="2" id="KW-1185">Reference proteome</keyword>
<dbReference type="Proteomes" id="UP000054383">
    <property type="component" value="Unassembled WGS sequence"/>
</dbReference>
<sequence>MITTAATYASLSLETMSDFFLKSCAVYITTPLDLGRPVGQEQLLWGFTYFFKRLDIKAALAEDHIAAVVRDAFPCKFLACWSPRSPHSVSEIQRAHQRICSQIETRQTDAPVSHTDESQLHPLFRAVFITMDSLDGCHGEEEQRPDIQLVRTGDDAHLRSGPIDLDPLRFTFWISDDGNILRGRFENVMALIMEWRWREDDARREEEVEEDLETENEF</sequence>
<evidence type="ECO:0000313" key="1">
    <source>
        <dbReference type="EMBL" id="CRG83681.1"/>
    </source>
</evidence>
<dbReference type="OrthoDB" id="4225321at2759"/>
<organism evidence="1 2">
    <name type="scientific">Talaromyces islandicus</name>
    <name type="common">Penicillium islandicum</name>
    <dbReference type="NCBI Taxonomy" id="28573"/>
    <lineage>
        <taxon>Eukaryota</taxon>
        <taxon>Fungi</taxon>
        <taxon>Dikarya</taxon>
        <taxon>Ascomycota</taxon>
        <taxon>Pezizomycotina</taxon>
        <taxon>Eurotiomycetes</taxon>
        <taxon>Eurotiomycetidae</taxon>
        <taxon>Eurotiales</taxon>
        <taxon>Trichocomaceae</taxon>
        <taxon>Talaromyces</taxon>
        <taxon>Talaromyces sect. Islandici</taxon>
    </lineage>
</organism>
<gene>
    <name evidence="1" type="ORF">PISL3812_01036</name>
</gene>
<evidence type="ECO:0000313" key="2">
    <source>
        <dbReference type="Proteomes" id="UP000054383"/>
    </source>
</evidence>
<reference evidence="1 2" key="1">
    <citation type="submission" date="2015-04" db="EMBL/GenBank/DDBJ databases">
        <authorList>
            <person name="Syromyatnikov M.Y."/>
            <person name="Popov V.N."/>
        </authorList>
    </citation>
    <scope>NUCLEOTIDE SEQUENCE [LARGE SCALE GENOMIC DNA]</scope>
    <source>
        <strain evidence="1">WF-38-12</strain>
    </source>
</reference>
<proteinExistence type="predicted"/>